<keyword evidence="5" id="KW-1185">Reference proteome</keyword>
<name>A0AAV2BJF0_9ARAC</name>
<proteinExistence type="predicted"/>
<gene>
    <name evidence="4" type="ORF">LARSCL_LOCUS19757</name>
</gene>
<dbReference type="InterPro" id="IPR002083">
    <property type="entry name" value="MATH/TRAF_dom"/>
</dbReference>
<evidence type="ECO:0000256" key="1">
    <source>
        <dbReference type="SAM" id="MobiDB-lite"/>
    </source>
</evidence>
<dbReference type="InterPro" id="IPR008974">
    <property type="entry name" value="TRAF-like"/>
</dbReference>
<feature type="domain" description="MATH" evidence="3">
    <location>
        <begin position="11"/>
        <end position="134"/>
    </location>
</feature>
<evidence type="ECO:0000313" key="4">
    <source>
        <dbReference type="EMBL" id="CAL1296386.1"/>
    </source>
</evidence>
<protein>
    <recommendedName>
        <fullName evidence="6">Speckle-type POZ protein</fullName>
    </recommendedName>
</protein>
<dbReference type="GO" id="GO:0030163">
    <property type="term" value="P:protein catabolic process"/>
    <property type="evidence" value="ECO:0007669"/>
    <property type="project" value="UniProtKB-ARBA"/>
</dbReference>
<dbReference type="PANTHER" id="PTHR24413">
    <property type="entry name" value="SPECKLE-TYPE POZ PROTEIN"/>
    <property type="match status" value="1"/>
</dbReference>
<dbReference type="EMBL" id="CAXIEN010000394">
    <property type="protein sequence ID" value="CAL1296386.1"/>
    <property type="molecule type" value="Genomic_DNA"/>
</dbReference>
<dbReference type="PROSITE" id="PS50097">
    <property type="entry name" value="BTB"/>
    <property type="match status" value="1"/>
</dbReference>
<reference evidence="4 5" key="1">
    <citation type="submission" date="2024-04" db="EMBL/GenBank/DDBJ databases">
        <authorList>
            <person name="Rising A."/>
            <person name="Reimegard J."/>
            <person name="Sonavane S."/>
            <person name="Akerstrom W."/>
            <person name="Nylinder S."/>
            <person name="Hedman E."/>
            <person name="Kallberg Y."/>
        </authorList>
    </citation>
    <scope>NUCLEOTIDE SEQUENCE [LARGE SCALE GENOMIC DNA]</scope>
</reference>
<dbReference type="InterPro" id="IPR000210">
    <property type="entry name" value="BTB/POZ_dom"/>
</dbReference>
<feature type="domain" description="BTB" evidence="2">
    <location>
        <begin position="363"/>
        <end position="429"/>
    </location>
</feature>
<sequence length="524" mass="60773">MASVSTNTQAAYTFVWTVENFSRSIELEYFISPRFLVDWSEKIMFHLAFRAMDTKPYIDCVLGAGDDNTLKDVEINCELSLIDAKGRPLITKKGHRRPDQNYAYEFPSLVRKNALLKRVSEFLPNDTLTFRCSLWKAGMKVERPALCFGRSEVGNDSYFWPIERFSSLKVGQKKCFQLQPKLHVIPTLIVVLSLSSDGEYVQLEISCGNEEVYNDTKWEISLIDYEGKVFTCENWNWKCGYEREIHSFQKFVKKSTLMRKKNAYLPNDVLLFRCDCTRVMSEILFESQASDLKEKQRKVADHEDEDEEKALRRSRSVSVPNPCTTSRKSFSIEIEAEEIKPDENFFSHLKQDLTNILQDGSLSDIVLQAGTETFQAHRAVLGARSPVFKEMFQRDFEQIEKKVETLDLDAGVLRKLLLYIYTGIVEDLQWDVAVSLYTAATKYELIPLRDTCSKFLMGSLCISNACDTLVLIQHDEEKKKIIMQFFLDHGTDIIRSENWKIFRKCYPELASEIMEYIYLQKIDN</sequence>
<dbReference type="PROSITE" id="PS50144">
    <property type="entry name" value="MATH"/>
    <property type="match status" value="1"/>
</dbReference>
<feature type="region of interest" description="Disordered" evidence="1">
    <location>
        <begin position="295"/>
        <end position="322"/>
    </location>
</feature>
<evidence type="ECO:0000259" key="2">
    <source>
        <dbReference type="PROSITE" id="PS50097"/>
    </source>
</evidence>
<dbReference type="Pfam" id="PF00651">
    <property type="entry name" value="BTB"/>
    <property type="match status" value="1"/>
</dbReference>
<organism evidence="4 5">
    <name type="scientific">Larinioides sclopetarius</name>
    <dbReference type="NCBI Taxonomy" id="280406"/>
    <lineage>
        <taxon>Eukaryota</taxon>
        <taxon>Metazoa</taxon>
        <taxon>Ecdysozoa</taxon>
        <taxon>Arthropoda</taxon>
        <taxon>Chelicerata</taxon>
        <taxon>Arachnida</taxon>
        <taxon>Araneae</taxon>
        <taxon>Araneomorphae</taxon>
        <taxon>Entelegynae</taxon>
        <taxon>Araneoidea</taxon>
        <taxon>Araneidae</taxon>
        <taxon>Larinioides</taxon>
    </lineage>
</organism>
<dbReference type="InterPro" id="IPR011333">
    <property type="entry name" value="SKP1/BTB/POZ_sf"/>
</dbReference>
<dbReference type="SUPFAM" id="SSF54695">
    <property type="entry name" value="POZ domain"/>
    <property type="match status" value="1"/>
</dbReference>
<dbReference type="Pfam" id="PF22486">
    <property type="entry name" value="MATH_2"/>
    <property type="match status" value="1"/>
</dbReference>
<dbReference type="SMART" id="SM00225">
    <property type="entry name" value="BTB"/>
    <property type="match status" value="1"/>
</dbReference>
<evidence type="ECO:0000313" key="5">
    <source>
        <dbReference type="Proteomes" id="UP001497382"/>
    </source>
</evidence>
<evidence type="ECO:0000259" key="3">
    <source>
        <dbReference type="PROSITE" id="PS50144"/>
    </source>
</evidence>
<dbReference type="Gene3D" id="3.30.710.10">
    <property type="entry name" value="Potassium Channel Kv1.1, Chain A"/>
    <property type="match status" value="1"/>
</dbReference>
<dbReference type="Gene3D" id="2.60.210.10">
    <property type="entry name" value="Apoptosis, Tumor Necrosis Factor Receptor Associated Protein 2, Chain A"/>
    <property type="match status" value="2"/>
</dbReference>
<dbReference type="SUPFAM" id="SSF49599">
    <property type="entry name" value="TRAF domain-like"/>
    <property type="match status" value="2"/>
</dbReference>
<comment type="caution">
    <text evidence="4">The sequence shown here is derived from an EMBL/GenBank/DDBJ whole genome shotgun (WGS) entry which is preliminary data.</text>
</comment>
<accession>A0AAV2BJF0</accession>
<evidence type="ECO:0008006" key="6">
    <source>
        <dbReference type="Google" id="ProtNLM"/>
    </source>
</evidence>
<dbReference type="AlphaFoldDB" id="A0AAV2BJF0"/>
<dbReference type="Proteomes" id="UP001497382">
    <property type="component" value="Unassembled WGS sequence"/>
</dbReference>
<dbReference type="CDD" id="cd00121">
    <property type="entry name" value="MATH"/>
    <property type="match status" value="1"/>
</dbReference>
<dbReference type="Gene3D" id="1.25.40.420">
    <property type="match status" value="1"/>
</dbReference>